<reference evidence="2" key="2">
    <citation type="submission" date="2025-09" db="UniProtKB">
        <authorList>
            <consortium name="Ensembl"/>
        </authorList>
    </citation>
    <scope>IDENTIFICATION</scope>
</reference>
<evidence type="ECO:0000313" key="2">
    <source>
        <dbReference type="Ensembl" id="ENSPTEP00000037891.1"/>
    </source>
</evidence>
<proteinExistence type="predicted"/>
<sequence length="79" mass="9297">MIVCKGKSENETPLPLPRDHLTFLILLSRYTHVFICINSIIPCTRTHIHIYVMCITYITYICYSLAYFKKKKIGMSHLF</sequence>
<reference evidence="2" key="1">
    <citation type="submission" date="2025-08" db="UniProtKB">
        <authorList>
            <consortium name="Ensembl"/>
        </authorList>
    </citation>
    <scope>IDENTIFICATION</scope>
</reference>
<protein>
    <submittedName>
        <fullName evidence="2">Uncharacterized protein</fullName>
    </submittedName>
</protein>
<evidence type="ECO:0000256" key="1">
    <source>
        <dbReference type="SAM" id="Phobius"/>
    </source>
</evidence>
<feature type="transmembrane region" description="Helical" evidence="1">
    <location>
        <begin position="48"/>
        <end position="68"/>
    </location>
</feature>
<dbReference type="Ensembl" id="ENSPTET00000051178.1">
    <property type="protein sequence ID" value="ENSPTEP00000037891.1"/>
    <property type="gene ID" value="ENSPTEG00000035359.1"/>
</dbReference>
<evidence type="ECO:0000313" key="3">
    <source>
        <dbReference type="Proteomes" id="UP000694416"/>
    </source>
</evidence>
<accession>A0A8C9IS77</accession>
<feature type="transmembrane region" description="Helical" evidence="1">
    <location>
        <begin position="21"/>
        <end position="42"/>
    </location>
</feature>
<organism evidence="2 3">
    <name type="scientific">Piliocolobus tephrosceles</name>
    <name type="common">Ugandan red Colobus</name>
    <dbReference type="NCBI Taxonomy" id="591936"/>
    <lineage>
        <taxon>Eukaryota</taxon>
        <taxon>Metazoa</taxon>
        <taxon>Chordata</taxon>
        <taxon>Craniata</taxon>
        <taxon>Vertebrata</taxon>
        <taxon>Euteleostomi</taxon>
        <taxon>Mammalia</taxon>
        <taxon>Eutheria</taxon>
        <taxon>Euarchontoglires</taxon>
        <taxon>Primates</taxon>
        <taxon>Haplorrhini</taxon>
        <taxon>Catarrhini</taxon>
        <taxon>Cercopithecidae</taxon>
        <taxon>Colobinae</taxon>
        <taxon>Piliocolobus</taxon>
    </lineage>
</organism>
<keyword evidence="1" id="KW-0812">Transmembrane</keyword>
<keyword evidence="1" id="KW-1133">Transmembrane helix</keyword>
<dbReference type="AlphaFoldDB" id="A0A8C9IS77"/>
<keyword evidence="3" id="KW-1185">Reference proteome</keyword>
<name>A0A8C9IS77_9PRIM</name>
<dbReference type="Proteomes" id="UP000694416">
    <property type="component" value="Unplaced"/>
</dbReference>
<keyword evidence="1" id="KW-0472">Membrane</keyword>